<dbReference type="Pfam" id="PF07690">
    <property type="entry name" value="MFS_1"/>
    <property type="match status" value="1"/>
</dbReference>
<dbReference type="HOGENOM" id="CLU_001265_0_1_1"/>
<dbReference type="InterPro" id="IPR036259">
    <property type="entry name" value="MFS_trans_sf"/>
</dbReference>
<keyword evidence="3 6" id="KW-0812">Transmembrane</keyword>
<feature type="transmembrane region" description="Helical" evidence="6">
    <location>
        <begin position="427"/>
        <end position="446"/>
    </location>
</feature>
<dbReference type="InterPro" id="IPR011701">
    <property type="entry name" value="MFS"/>
</dbReference>
<sequence>MTEKQSALSRSASPVQDADQIVLTPALERSYVRKMDLWLLPFLSLMYFFNSVDRSNLANAKTDGMATDMHFVGEQYSLLVLLFYIPNGLFDLPLNMLTKRFSGKIMLPLLMTSWGAMALIQASCKSFASILVVRLLLSVFEAGFFAGTVFYLTLFYTRGELAFRIAIYFGSALLASAFSGVLAYGVFQINHPNITGWMWLFLIEGGMTVIIGVVAFFWLPASPQTAWFLNDEQRAVATHRTLRDGSSEVGEKLEWKACVESWREWGWKCVLWCVVSFTYAVAFATTANFLPIVLQRLDYSTVKTNLLTVPPNVVGFLVLLATTYHSDRKRERTFHIVGSLCLSLSGLIILAAVSDSSHAVAYFACFLLASGAYIPSCLVHSWHNNNNLRESSRASTTGILVGLGNLSGILSAATFRTQYAPRYLPTLISTACCNVVCITATIWLGMWMRAENRRRDEAQGVKVKAEDVDTQTLTGGINDVNFRFFI</sequence>
<evidence type="ECO:0000256" key="3">
    <source>
        <dbReference type="ARBA" id="ARBA00022692"/>
    </source>
</evidence>
<keyword evidence="4 6" id="KW-1133">Transmembrane helix</keyword>
<feature type="transmembrane region" description="Helical" evidence="6">
    <location>
        <begin position="165"/>
        <end position="187"/>
    </location>
</feature>
<feature type="transmembrane region" description="Helical" evidence="6">
    <location>
        <begin position="75"/>
        <end position="93"/>
    </location>
</feature>
<comment type="subcellular location">
    <subcellularLocation>
        <location evidence="1">Membrane</location>
        <topology evidence="1">Multi-pass membrane protein</topology>
    </subcellularLocation>
</comment>
<dbReference type="OrthoDB" id="2985014at2759"/>
<dbReference type="AlphaFoldDB" id="S3CCU5"/>
<accession>S3CCU5</accession>
<organism evidence="8 9">
    <name type="scientific">Ophiostoma piceae (strain UAMH 11346)</name>
    <name type="common">Sap stain fungus</name>
    <dbReference type="NCBI Taxonomy" id="1262450"/>
    <lineage>
        <taxon>Eukaryota</taxon>
        <taxon>Fungi</taxon>
        <taxon>Dikarya</taxon>
        <taxon>Ascomycota</taxon>
        <taxon>Pezizomycotina</taxon>
        <taxon>Sordariomycetes</taxon>
        <taxon>Sordariomycetidae</taxon>
        <taxon>Ophiostomatales</taxon>
        <taxon>Ophiostomataceae</taxon>
        <taxon>Ophiostoma</taxon>
    </lineage>
</organism>
<dbReference type="eggNOG" id="KOG2533">
    <property type="taxonomic scope" value="Eukaryota"/>
</dbReference>
<evidence type="ECO:0000256" key="2">
    <source>
        <dbReference type="ARBA" id="ARBA00022448"/>
    </source>
</evidence>
<dbReference type="GO" id="GO:0022857">
    <property type="term" value="F:transmembrane transporter activity"/>
    <property type="evidence" value="ECO:0007669"/>
    <property type="project" value="InterPro"/>
</dbReference>
<evidence type="ECO:0000256" key="1">
    <source>
        <dbReference type="ARBA" id="ARBA00004141"/>
    </source>
</evidence>
<evidence type="ECO:0000256" key="4">
    <source>
        <dbReference type="ARBA" id="ARBA00022989"/>
    </source>
</evidence>
<feature type="transmembrane region" description="Helical" evidence="6">
    <location>
        <begin position="394"/>
        <end position="415"/>
    </location>
</feature>
<dbReference type="VEuPathDB" id="FungiDB:F503_04653"/>
<keyword evidence="5 6" id="KW-0472">Membrane</keyword>
<feature type="transmembrane region" description="Helical" evidence="6">
    <location>
        <begin position="269"/>
        <end position="294"/>
    </location>
</feature>
<feature type="transmembrane region" description="Helical" evidence="6">
    <location>
        <begin position="105"/>
        <end position="122"/>
    </location>
</feature>
<feature type="transmembrane region" description="Helical" evidence="6">
    <location>
        <begin position="37"/>
        <end position="55"/>
    </location>
</feature>
<gene>
    <name evidence="8" type="ORF">F503_04653</name>
</gene>
<protein>
    <submittedName>
        <fullName evidence="8">High-affinity nicotinic acid transporter</fullName>
    </submittedName>
</protein>
<dbReference type="PROSITE" id="PS50850">
    <property type="entry name" value="MFS"/>
    <property type="match status" value="1"/>
</dbReference>
<evidence type="ECO:0000313" key="9">
    <source>
        <dbReference type="Proteomes" id="UP000016923"/>
    </source>
</evidence>
<dbReference type="EMBL" id="KE148162">
    <property type="protein sequence ID" value="EPE04138.1"/>
    <property type="molecule type" value="Genomic_DNA"/>
</dbReference>
<dbReference type="PANTHER" id="PTHR43791:SF9">
    <property type="entry name" value="MAJOR FACILITATOR-TYPE TRANSPORTER HXNP"/>
    <property type="match status" value="1"/>
</dbReference>
<evidence type="ECO:0000256" key="6">
    <source>
        <dbReference type="SAM" id="Phobius"/>
    </source>
</evidence>
<dbReference type="GO" id="GO:0016020">
    <property type="term" value="C:membrane"/>
    <property type="evidence" value="ECO:0007669"/>
    <property type="project" value="UniProtKB-SubCell"/>
</dbReference>
<feature type="transmembrane region" description="Helical" evidence="6">
    <location>
        <begin position="306"/>
        <end position="324"/>
    </location>
</feature>
<dbReference type="SUPFAM" id="SSF103473">
    <property type="entry name" value="MFS general substrate transporter"/>
    <property type="match status" value="1"/>
</dbReference>
<evidence type="ECO:0000256" key="5">
    <source>
        <dbReference type="ARBA" id="ARBA00023136"/>
    </source>
</evidence>
<keyword evidence="9" id="KW-1185">Reference proteome</keyword>
<dbReference type="InterPro" id="IPR020846">
    <property type="entry name" value="MFS_dom"/>
</dbReference>
<reference evidence="8 9" key="1">
    <citation type="journal article" date="2013" name="BMC Genomics">
        <title>The genome and transcriptome of the pine saprophyte Ophiostoma piceae, and a comparison with the bark beetle-associated pine pathogen Grosmannia clavigera.</title>
        <authorList>
            <person name="Haridas S."/>
            <person name="Wang Y."/>
            <person name="Lim L."/>
            <person name="Massoumi Alamouti S."/>
            <person name="Jackman S."/>
            <person name="Docking R."/>
            <person name="Robertson G."/>
            <person name="Birol I."/>
            <person name="Bohlmann J."/>
            <person name="Breuil C."/>
        </authorList>
    </citation>
    <scope>NUCLEOTIDE SEQUENCE [LARGE SCALE GENOMIC DNA]</scope>
    <source>
        <strain evidence="8 9">UAMH 11346</strain>
    </source>
</reference>
<feature type="transmembrane region" description="Helical" evidence="6">
    <location>
        <begin position="199"/>
        <end position="219"/>
    </location>
</feature>
<feature type="transmembrane region" description="Helical" evidence="6">
    <location>
        <begin position="336"/>
        <end position="353"/>
    </location>
</feature>
<evidence type="ECO:0000313" key="8">
    <source>
        <dbReference type="EMBL" id="EPE04138.1"/>
    </source>
</evidence>
<name>S3CCU5_OPHP1</name>
<evidence type="ECO:0000259" key="7">
    <source>
        <dbReference type="PROSITE" id="PS50850"/>
    </source>
</evidence>
<feature type="transmembrane region" description="Helical" evidence="6">
    <location>
        <begin position="359"/>
        <end position="382"/>
    </location>
</feature>
<proteinExistence type="predicted"/>
<dbReference type="OMA" id="LWMRREN"/>
<feature type="transmembrane region" description="Helical" evidence="6">
    <location>
        <begin position="128"/>
        <end position="153"/>
    </location>
</feature>
<dbReference type="PANTHER" id="PTHR43791">
    <property type="entry name" value="PERMEASE-RELATED"/>
    <property type="match status" value="1"/>
</dbReference>
<dbReference type="Gene3D" id="1.20.1250.20">
    <property type="entry name" value="MFS general substrate transporter like domains"/>
    <property type="match status" value="2"/>
</dbReference>
<dbReference type="FunFam" id="1.20.1250.20:FF:000013">
    <property type="entry name" value="MFS general substrate transporter"/>
    <property type="match status" value="1"/>
</dbReference>
<dbReference type="Proteomes" id="UP000016923">
    <property type="component" value="Unassembled WGS sequence"/>
</dbReference>
<keyword evidence="2" id="KW-0813">Transport</keyword>
<feature type="domain" description="Major facilitator superfamily (MFS) profile" evidence="7">
    <location>
        <begin position="39"/>
        <end position="449"/>
    </location>
</feature>
<dbReference type="FunFam" id="1.20.1250.20:FF:000188">
    <property type="entry name" value="MFS general substrate transporter"/>
    <property type="match status" value="1"/>
</dbReference>